<gene>
    <name evidence="1" type="ORF">ANME2D_00381</name>
</gene>
<evidence type="ECO:0000313" key="2">
    <source>
        <dbReference type="Proteomes" id="UP000027153"/>
    </source>
</evidence>
<dbReference type="Proteomes" id="UP000027153">
    <property type="component" value="Unassembled WGS sequence"/>
</dbReference>
<dbReference type="RefSeq" id="WP_048088654.1">
    <property type="nucleotide sequence ID" value="NZ_JMIY01000001.1"/>
</dbReference>
<protein>
    <submittedName>
        <fullName evidence="1">Uncharacterized protein</fullName>
    </submittedName>
</protein>
<keyword evidence="2" id="KW-1185">Reference proteome</keyword>
<comment type="caution">
    <text evidence="1">The sequence shown here is derived from an EMBL/GenBank/DDBJ whole genome shotgun (WGS) entry which is preliminary data.</text>
</comment>
<dbReference type="EMBL" id="JMIY01000001">
    <property type="protein sequence ID" value="KCZ73315.1"/>
    <property type="molecule type" value="Genomic_DNA"/>
</dbReference>
<proteinExistence type="predicted"/>
<name>A0A062VDK1_9EURY</name>
<dbReference type="AlphaFoldDB" id="A0A062VDK1"/>
<organism evidence="1 2">
    <name type="scientific">Candidatus Methanoperedens nitratireducens</name>
    <dbReference type="NCBI Taxonomy" id="1392998"/>
    <lineage>
        <taxon>Archaea</taxon>
        <taxon>Methanobacteriati</taxon>
        <taxon>Methanobacteriota</taxon>
        <taxon>Stenosarchaea group</taxon>
        <taxon>Methanomicrobia</taxon>
        <taxon>Methanosarcinales</taxon>
        <taxon>ANME-2 cluster</taxon>
        <taxon>Candidatus Methanoperedentaceae</taxon>
        <taxon>Candidatus Methanoperedens</taxon>
    </lineage>
</organism>
<accession>A0A062VDK1</accession>
<sequence>MSDQHFISNTELIQLSVERKIDNVFATASIEYRHRHYQIKALVSDGVWVVPIACGSTGEAVQIVGGD</sequence>
<reference evidence="1 2" key="1">
    <citation type="journal article" date="2013" name="Nature">
        <title>Anaerobic oxidation of methane coupled to nitrate reduction in a novel archaeal lineage.</title>
        <authorList>
            <person name="Haroon M.F."/>
            <person name="Hu S."/>
            <person name="Shi Y."/>
            <person name="Imelfort M."/>
            <person name="Keller J."/>
            <person name="Hugenholtz P."/>
            <person name="Yuan Z."/>
            <person name="Tyson G.W."/>
        </authorList>
    </citation>
    <scope>NUCLEOTIDE SEQUENCE [LARGE SCALE GENOMIC DNA]</scope>
    <source>
        <strain evidence="1 2">ANME-2d</strain>
    </source>
</reference>
<evidence type="ECO:0000313" key="1">
    <source>
        <dbReference type="EMBL" id="KCZ73315.1"/>
    </source>
</evidence>